<name>A0A0M3JA38_ANISI</name>
<accession>A0A0M3JA38</accession>
<evidence type="ECO:0000313" key="1">
    <source>
        <dbReference type="WBParaSite" id="ASIM_0000445801-mRNA-1"/>
    </source>
</evidence>
<proteinExistence type="predicted"/>
<reference evidence="1" key="1">
    <citation type="submission" date="2017-02" db="UniProtKB">
        <authorList>
            <consortium name="WormBaseParasite"/>
        </authorList>
    </citation>
    <scope>IDENTIFICATION</scope>
</reference>
<organism evidence="1">
    <name type="scientific">Anisakis simplex</name>
    <name type="common">Herring worm</name>
    <dbReference type="NCBI Taxonomy" id="6269"/>
    <lineage>
        <taxon>Eukaryota</taxon>
        <taxon>Metazoa</taxon>
        <taxon>Ecdysozoa</taxon>
        <taxon>Nematoda</taxon>
        <taxon>Chromadorea</taxon>
        <taxon>Rhabditida</taxon>
        <taxon>Spirurina</taxon>
        <taxon>Ascaridomorpha</taxon>
        <taxon>Ascaridoidea</taxon>
        <taxon>Anisakidae</taxon>
        <taxon>Anisakis</taxon>
        <taxon>Anisakis simplex complex</taxon>
    </lineage>
</organism>
<protein>
    <submittedName>
        <fullName evidence="1">GATA-type domain-containing protein</fullName>
    </submittedName>
</protein>
<dbReference type="WBParaSite" id="ASIM_0000445801-mRNA-1">
    <property type="protein sequence ID" value="ASIM_0000445801-mRNA-1"/>
    <property type="gene ID" value="ASIM_0000445801"/>
</dbReference>
<dbReference type="AlphaFoldDB" id="A0A0M3JA38"/>
<sequence length="129" mass="13383">LHLGYCDGTYMPPYFTSPLSGADSLSGAADASTATPLLSAAPQAVNALLAQSAQYTTSGLVNTKKCCQTCGTSLADDTPNPPDGGFLLCEPCATRMQMNSATGAVTAADLTHLQQLPQVLNKHSSRRSY</sequence>